<comment type="caution">
    <text evidence="11">The sequence shown here is derived from an EMBL/GenBank/DDBJ whole genome shotgun (WGS) entry which is preliminary data.</text>
</comment>
<dbReference type="InterPro" id="IPR019742">
    <property type="entry name" value="MacrogloblnA2_CS"/>
</dbReference>
<dbReference type="PROSITE" id="PS51257">
    <property type="entry name" value="PROKAR_LIPOPROTEIN"/>
    <property type="match status" value="1"/>
</dbReference>
<feature type="domain" description="EGF-like" evidence="9">
    <location>
        <begin position="649"/>
        <end position="682"/>
    </location>
</feature>
<dbReference type="InterPro" id="IPR001599">
    <property type="entry name" value="Macroglobln_a2"/>
</dbReference>
<dbReference type="Gene3D" id="1.50.10.20">
    <property type="match status" value="1"/>
</dbReference>
<dbReference type="Pfam" id="PF07974">
    <property type="entry name" value="EGF_2"/>
    <property type="match status" value="1"/>
</dbReference>
<evidence type="ECO:0000259" key="9">
    <source>
        <dbReference type="PROSITE" id="PS50026"/>
    </source>
</evidence>
<dbReference type="Gene3D" id="2.60.40.10">
    <property type="entry name" value="Immunoglobulins"/>
    <property type="match status" value="1"/>
</dbReference>
<dbReference type="PANTHER" id="PTHR11412:SF171">
    <property type="entry name" value="PREGNANCY ZONE PROTEIN-LIKE PROTEIN"/>
    <property type="match status" value="1"/>
</dbReference>
<dbReference type="InterPro" id="IPR013111">
    <property type="entry name" value="EGF_extracell"/>
</dbReference>
<evidence type="ECO:0000256" key="7">
    <source>
        <dbReference type="RuleBase" id="RU280815"/>
    </source>
</evidence>
<dbReference type="SMART" id="SM01419">
    <property type="entry name" value="Thiol-ester_cl"/>
    <property type="match status" value="1"/>
</dbReference>
<feature type="disulfide bond" evidence="6">
    <location>
        <begin position="639"/>
        <end position="648"/>
    </location>
</feature>
<keyword evidence="1 7" id="KW-0217">Developmental protein</keyword>
<evidence type="ECO:0000256" key="2">
    <source>
        <dbReference type="ARBA" id="ARBA00022536"/>
    </source>
</evidence>
<dbReference type="Gene3D" id="2.60.40.1930">
    <property type="match status" value="1"/>
</dbReference>
<evidence type="ECO:0000256" key="8">
    <source>
        <dbReference type="SAM" id="SignalP"/>
    </source>
</evidence>
<dbReference type="PROSITE" id="PS00022">
    <property type="entry name" value="EGF_1"/>
    <property type="match status" value="2"/>
</dbReference>
<comment type="function">
    <text evidence="7">Putative Notch ligand involved in the mediation of Notch signaling.</text>
</comment>
<dbReference type="Proteomes" id="UP001651158">
    <property type="component" value="Unassembled WGS sequence"/>
</dbReference>
<dbReference type="Gene3D" id="2.10.25.140">
    <property type="match status" value="1"/>
</dbReference>
<dbReference type="InterPro" id="IPR047565">
    <property type="entry name" value="Alpha-macroglob_thiol-ester_cl"/>
</dbReference>
<dbReference type="SMART" id="SM00051">
    <property type="entry name" value="DSL"/>
    <property type="match status" value="1"/>
</dbReference>
<accession>A0ABR4Q905</accession>
<comment type="caution">
    <text evidence="5">Lacks conserved residue(s) required for the propagation of feature annotation.</text>
</comment>
<dbReference type="Pfam" id="PF07678">
    <property type="entry name" value="TED_complement"/>
    <property type="match status" value="1"/>
</dbReference>
<dbReference type="InterPro" id="IPR011626">
    <property type="entry name" value="Alpha-macroglobulin_TED"/>
</dbReference>
<dbReference type="Gene3D" id="2.60.120.1540">
    <property type="match status" value="1"/>
</dbReference>
<feature type="signal peptide" evidence="8">
    <location>
        <begin position="1"/>
        <end position="21"/>
    </location>
</feature>
<dbReference type="PROSITE" id="PS01186">
    <property type="entry name" value="EGF_2"/>
    <property type="match status" value="1"/>
</dbReference>
<feature type="chain" id="PRO_5046974164" description="Delta-like protein" evidence="8">
    <location>
        <begin position="22"/>
        <end position="1935"/>
    </location>
</feature>
<dbReference type="PANTHER" id="PTHR11412">
    <property type="entry name" value="MACROGLOBULIN / COMPLEMENT"/>
    <property type="match status" value="1"/>
</dbReference>
<dbReference type="SMART" id="SM00181">
    <property type="entry name" value="EGF"/>
    <property type="match status" value="2"/>
</dbReference>
<evidence type="ECO:0000256" key="4">
    <source>
        <dbReference type="ARBA" id="ARBA00023157"/>
    </source>
</evidence>
<dbReference type="SUPFAM" id="SSF48239">
    <property type="entry name" value="Terpenoid cyclases/Protein prenyltransferases"/>
    <property type="match status" value="1"/>
</dbReference>
<name>A0ABR4Q905_9CEST</name>
<evidence type="ECO:0000313" key="11">
    <source>
        <dbReference type="EMBL" id="KAL5106065.1"/>
    </source>
</evidence>
<dbReference type="InterPro" id="IPR036595">
    <property type="entry name" value="A-macroglobulin_rcpt-bd_sf"/>
</dbReference>
<keyword evidence="7" id="KW-1133">Transmembrane helix</keyword>
<dbReference type="InterPro" id="IPR001774">
    <property type="entry name" value="DSL"/>
</dbReference>
<keyword evidence="7" id="KW-0812">Transmembrane</keyword>
<evidence type="ECO:0000256" key="6">
    <source>
        <dbReference type="PROSITE-ProRule" id="PRU00377"/>
    </source>
</evidence>
<dbReference type="Gene3D" id="2.20.130.20">
    <property type="match status" value="1"/>
</dbReference>
<gene>
    <name evidence="11" type="ORF">TcWFU_001729</name>
</gene>
<dbReference type="Gene3D" id="2.10.25.10">
    <property type="entry name" value="Laminin"/>
    <property type="match status" value="1"/>
</dbReference>
<reference evidence="11 12" key="1">
    <citation type="journal article" date="2022" name="Front. Cell. Infect. Microbiol.">
        <title>The Genomes of Two Strains of Taenia crassiceps the Animal Model for the Study of Human Cysticercosis.</title>
        <authorList>
            <person name="Bobes R.J."/>
            <person name="Estrada K."/>
            <person name="Rios-Valencia D.G."/>
            <person name="Calderon-Gallegos A."/>
            <person name="de la Torre P."/>
            <person name="Carrero J.C."/>
            <person name="Sanchez-Flores A."/>
            <person name="Laclette J.P."/>
        </authorList>
    </citation>
    <scope>NUCLEOTIDE SEQUENCE [LARGE SCALE GENOMIC DNA]</scope>
    <source>
        <strain evidence="11">WFUcys</strain>
    </source>
</reference>
<evidence type="ECO:0000256" key="3">
    <source>
        <dbReference type="ARBA" id="ARBA00022737"/>
    </source>
</evidence>
<dbReference type="Gene3D" id="2.60.40.690">
    <property type="entry name" value="Alpha-macroglobulin, receptor-binding domain"/>
    <property type="match status" value="1"/>
</dbReference>
<keyword evidence="3 7" id="KW-0677">Repeat</keyword>
<protein>
    <recommendedName>
        <fullName evidence="7">Delta-like protein</fullName>
    </recommendedName>
</protein>
<dbReference type="EMBL" id="JAKROA010000006">
    <property type="protein sequence ID" value="KAL5106065.1"/>
    <property type="molecule type" value="Genomic_DNA"/>
</dbReference>
<organism evidence="11 12">
    <name type="scientific">Taenia crassiceps</name>
    <dbReference type="NCBI Taxonomy" id="6207"/>
    <lineage>
        <taxon>Eukaryota</taxon>
        <taxon>Metazoa</taxon>
        <taxon>Spiralia</taxon>
        <taxon>Lophotrochozoa</taxon>
        <taxon>Platyhelminthes</taxon>
        <taxon>Cestoda</taxon>
        <taxon>Eucestoda</taxon>
        <taxon>Cyclophyllidea</taxon>
        <taxon>Taeniidae</taxon>
        <taxon>Taenia</taxon>
    </lineage>
</organism>
<evidence type="ECO:0000259" key="10">
    <source>
        <dbReference type="PROSITE" id="PS51051"/>
    </source>
</evidence>
<keyword evidence="4 5" id="KW-1015">Disulfide bond</keyword>
<proteinExistence type="predicted"/>
<dbReference type="InterPro" id="IPR008930">
    <property type="entry name" value="Terpenoid_cyclase/PrenylTrfase"/>
</dbReference>
<dbReference type="InterPro" id="IPR000742">
    <property type="entry name" value="EGF"/>
</dbReference>
<dbReference type="Pfam" id="PF17791">
    <property type="entry name" value="MG3"/>
    <property type="match status" value="1"/>
</dbReference>
<keyword evidence="7 8" id="KW-0732">Signal</keyword>
<sequence>MRFNMHVLAWALVALSCVVTGLNLGQRRIPQFFDANNTVTISLPQEMFIDLPNDIIIRALKPLVKVTINMTTYRLQALNVGLATFNQMNAKKSGDDDMYTYHLKYYIPIELKPGSHMNLNVTYFYCQSGDCNDVDDVTAKSVDRSVQVVSRFVVIMGETDKPLYRPGDKVRFRFLALTSRNILPHAEPLVWPKYRAVGEYWEEKKLEIIEPSERDRRMKAPFFDFIEVKDPLDNIVQRWKDVKPLKALNLAYSLIGDAMEGEWKIEARVKDESEEIKFQVRHYIQPRFQAHVKMPKVIQPGDTEVTFKVCAAYTDGHAMLGTFDAQICVCNQNILERHQTAKKLIPKNQCSGYYDSITRTCMRFSGILNSHDCSTITANISRLVQSKPPSWMDKLGAFVEVIEEATGSSIVISGITSFRMWPEPKLELQIPSSFRHGIPVAGQVLYKNVANRTEELEVIVREINDPCGGWMTRTDGNPTRLKRIISVQPGEETHSFVLPPLDFKKGASVMVRKIRESNDADDDASSEIADGYFGMWRFPRPYYSWDLSASRRLELWDDNAGFAIQVTVVNVTSVTCPGSVKLQVDSNKALPENTTLTLQFLSRGQLTTRSIKLETDYACIPQDNEFGHYECGDGDQIRCLKGWTGANCQTPVCDSNTCRGGGICVAPGQCECKPGWKGSACEICVPRIGCQNGICVEGGDCVCKLGFTGWFCDRAVVQFEKVNGEKMDNAVYDATSQPTSGSKSDENNNVRRTVFKHKTTLELGGDFGPELRAVAYVVAEGQMASDFLEMENLHACSSPALAETNKNGEGLRFEKKLVAPGERVNISLKVPTGVQSDDKIANTCLLSMIDVATKNFDTESTRRIDFQAFVKSLKDSRRFYKMHHIRGTEDAYHSAGIDFTMFTPKMESIKPVTVCPMYNIAANSVEGRSNRRGYVVSSNRVAIADTRPRLRDFFPEVWLFETADLTKGHLNMSLTAPDTLTTWEANVVCFTAEKGLWMPVKKPTLTVQMPFFVEFVPPLMARRREVLHLPISVFVYPDTTTATTTKAWGGVGGSANPRTCYEVEVSVETDSRDWRVVGVAAFTACICTGDVKETFHLPLCPLRVGHLNITAKAVVHRGSSVCDDGLGGRRQDRDAVTVGDAVRRSVRVIAEGVEKRVTIGGTFCASGKSLTTKQEIRVAIPDMEIVGGSLRSYVAVSGNVVGRALSNLDSLIEMPTGCGEQNLVKVAPSVYVLRYLLLNSHQHNTTNTEAENSRYDSVTRKAAKYILSGFDNQLNYRHPDNGAFSIWGQRNGANGSIWLTAYVFEVFSEADKLPIASISGQPLDAQATLGSAFDFLCSQQRHFKDGCFEEVSNGFLPSMHNVNAVENRLYLTAHVLAALGSASSALREDKGYVFGNCVRSSIRCIESTARQLPFTQWSTLLLAKVVHSTKAFPHEASTSMRDAMVTELMRRSQLKSSISGSLRWWSESASNSTTTSYRTNLLNLETTAYALLALTPTHLSQHDQLATIQWISKQQNERGGFYSSQDTVVALRALTQNAATFPSPIQPTPILIHSTPMPLLDVQLEVNGDNQLVAHTFEVGAHNGSDISSLLVSIQSSSRVCVSAHFTAIYNVPQPRRRENVFDLEVSVDQGGSSATAACTTALTTLCLRPARAQSTGMLLVTVQLPSGWTVTMNELERIPLNTDLQRVEFNAHKQEVSAYFNGFSEEDGNAERCFTVQLYQRTLVQEAQPGLITARDYYNPQEVVQTPLHLDACELYWEPPRGGVATNTTTTTVVPITNRMTKCPKCKEMELVDLIDRLNKSLCLHQHSLYVFKAYNSTSSTTKPGLLYSFDYGNRLASWNTTMHILGDCECDAATRNAFGLFNGYIQSGALNVDLADREVVKFDSLVKVTPRFREMLKNKIKELSEDEQRLWCASRKPFYALLQKLTSLKAKIV</sequence>
<comment type="subcellular location">
    <subcellularLocation>
        <location evidence="7">Membrane</location>
        <topology evidence="7">Single-pass type I membrane protein</topology>
    </subcellularLocation>
</comment>
<dbReference type="InterPro" id="IPR041555">
    <property type="entry name" value="MG3"/>
</dbReference>
<dbReference type="PROSITE" id="PS50026">
    <property type="entry name" value="EGF_3"/>
    <property type="match status" value="1"/>
</dbReference>
<dbReference type="PROSITE" id="PS00477">
    <property type="entry name" value="ALPHA_2_MACROGLOBULIN"/>
    <property type="match status" value="1"/>
</dbReference>
<keyword evidence="2 5" id="KW-0245">EGF-like domain</keyword>
<keyword evidence="7" id="KW-0472">Membrane</keyword>
<dbReference type="InterPro" id="IPR050473">
    <property type="entry name" value="A2M/Complement_sys"/>
</dbReference>
<evidence type="ECO:0000256" key="5">
    <source>
        <dbReference type="PROSITE-ProRule" id="PRU00076"/>
    </source>
</evidence>
<dbReference type="SMART" id="SM01360">
    <property type="entry name" value="A2M"/>
    <property type="match status" value="1"/>
</dbReference>
<evidence type="ECO:0000256" key="1">
    <source>
        <dbReference type="ARBA" id="ARBA00022473"/>
    </source>
</evidence>
<dbReference type="Pfam" id="PF07677">
    <property type="entry name" value="A2M_recep"/>
    <property type="match status" value="1"/>
</dbReference>
<dbReference type="InterPro" id="IPR013783">
    <property type="entry name" value="Ig-like_fold"/>
</dbReference>
<dbReference type="SUPFAM" id="SSF49410">
    <property type="entry name" value="Alpha-macroglobulin receptor domain"/>
    <property type="match status" value="1"/>
</dbReference>
<feature type="disulfide bond" evidence="5">
    <location>
        <begin position="672"/>
        <end position="681"/>
    </location>
</feature>
<dbReference type="PROSITE" id="PS51051">
    <property type="entry name" value="DSL"/>
    <property type="match status" value="1"/>
</dbReference>
<dbReference type="Pfam" id="PF01414">
    <property type="entry name" value="DSL"/>
    <property type="match status" value="1"/>
</dbReference>
<keyword evidence="12" id="KW-1185">Reference proteome</keyword>
<evidence type="ECO:0000313" key="12">
    <source>
        <dbReference type="Proteomes" id="UP001651158"/>
    </source>
</evidence>
<feature type="domain" description="DSL" evidence="10">
    <location>
        <begin position="637"/>
        <end position="681"/>
    </location>
</feature>
<dbReference type="SMART" id="SM01361">
    <property type="entry name" value="A2M_recep"/>
    <property type="match status" value="1"/>
</dbReference>
<dbReference type="Pfam" id="PF00207">
    <property type="entry name" value="A2M"/>
    <property type="match status" value="1"/>
</dbReference>
<dbReference type="InterPro" id="IPR009048">
    <property type="entry name" value="A-macroglobulin_rcpt-bd"/>
</dbReference>